<accession>A0A1J1HTF5</accession>
<sequence>MNSSKDKEIFKGLFIVKNLPPKALKAQFSQLLYKHQSRNLRLETVSRIITFCFHMTTFRCRLCSYWKENLEE</sequence>
<dbReference type="Proteomes" id="UP000183832">
    <property type="component" value="Unassembled WGS sequence"/>
</dbReference>
<evidence type="ECO:0000313" key="2">
    <source>
        <dbReference type="Proteomes" id="UP000183832"/>
    </source>
</evidence>
<name>A0A1J1HTF5_9DIPT</name>
<organism evidence="1 2">
    <name type="scientific">Clunio marinus</name>
    <dbReference type="NCBI Taxonomy" id="568069"/>
    <lineage>
        <taxon>Eukaryota</taxon>
        <taxon>Metazoa</taxon>
        <taxon>Ecdysozoa</taxon>
        <taxon>Arthropoda</taxon>
        <taxon>Hexapoda</taxon>
        <taxon>Insecta</taxon>
        <taxon>Pterygota</taxon>
        <taxon>Neoptera</taxon>
        <taxon>Endopterygota</taxon>
        <taxon>Diptera</taxon>
        <taxon>Nematocera</taxon>
        <taxon>Chironomoidea</taxon>
        <taxon>Chironomidae</taxon>
        <taxon>Clunio</taxon>
    </lineage>
</organism>
<keyword evidence="2" id="KW-1185">Reference proteome</keyword>
<gene>
    <name evidence="1" type="ORF">CLUMA_CG004954</name>
</gene>
<evidence type="ECO:0000313" key="1">
    <source>
        <dbReference type="EMBL" id="CRK91275.1"/>
    </source>
</evidence>
<proteinExistence type="predicted"/>
<protein>
    <submittedName>
        <fullName evidence="1">CLUMA_CG004954, isoform A</fullName>
    </submittedName>
</protein>
<reference evidence="1 2" key="1">
    <citation type="submission" date="2015-04" db="EMBL/GenBank/DDBJ databases">
        <authorList>
            <person name="Syromyatnikov M.Y."/>
            <person name="Popov V.N."/>
        </authorList>
    </citation>
    <scope>NUCLEOTIDE SEQUENCE [LARGE SCALE GENOMIC DNA]</scope>
</reference>
<dbReference type="EMBL" id="CVRI01000020">
    <property type="protein sequence ID" value="CRK91275.1"/>
    <property type="molecule type" value="Genomic_DNA"/>
</dbReference>
<dbReference type="AlphaFoldDB" id="A0A1J1HTF5"/>